<feature type="region of interest" description="Disordered" evidence="2">
    <location>
        <begin position="1"/>
        <end position="122"/>
    </location>
</feature>
<evidence type="ECO:0000256" key="3">
    <source>
        <dbReference type="SAM" id="Phobius"/>
    </source>
</evidence>
<feature type="compositionally biased region" description="Acidic residues" evidence="2">
    <location>
        <begin position="194"/>
        <end position="203"/>
    </location>
</feature>
<gene>
    <name evidence="4" type="ORF">Micbo1qcDRAFT_151662</name>
</gene>
<feature type="region of interest" description="Disordered" evidence="2">
    <location>
        <begin position="179"/>
        <end position="221"/>
    </location>
</feature>
<feature type="transmembrane region" description="Helical" evidence="3">
    <location>
        <begin position="537"/>
        <end position="562"/>
    </location>
</feature>
<keyword evidence="3" id="KW-0472">Membrane</keyword>
<dbReference type="STRING" id="196109.A0A136ISA3"/>
<feature type="compositionally biased region" description="Basic and acidic residues" evidence="2">
    <location>
        <begin position="479"/>
        <end position="491"/>
    </location>
</feature>
<dbReference type="InterPro" id="IPR021369">
    <property type="entry name" value="DUF2985"/>
</dbReference>
<dbReference type="Pfam" id="PF11204">
    <property type="entry name" value="DUF2985"/>
    <property type="match status" value="1"/>
</dbReference>
<reference evidence="5" key="1">
    <citation type="submission" date="2016-02" db="EMBL/GenBank/DDBJ databases">
        <title>Draft genome sequence of Microdochium bolleyi, a fungal endophyte of beachgrass.</title>
        <authorList>
            <consortium name="DOE Joint Genome Institute"/>
            <person name="David A.S."/>
            <person name="May G."/>
            <person name="Haridas S."/>
            <person name="Lim J."/>
            <person name="Wang M."/>
            <person name="Labutti K."/>
            <person name="Lipzen A."/>
            <person name="Barry K."/>
            <person name="Grigoriev I.V."/>
        </authorList>
    </citation>
    <scope>NUCLEOTIDE SEQUENCE [LARGE SCALE GENOMIC DNA]</scope>
    <source>
        <strain evidence="5">J235TASD1</strain>
    </source>
</reference>
<keyword evidence="5" id="KW-1185">Reference proteome</keyword>
<dbReference type="EMBL" id="KQ964261">
    <property type="protein sequence ID" value="KXJ87676.1"/>
    <property type="molecule type" value="Genomic_DNA"/>
</dbReference>
<dbReference type="AlphaFoldDB" id="A0A136ISA3"/>
<feature type="transmembrane region" description="Helical" evidence="3">
    <location>
        <begin position="422"/>
        <end position="445"/>
    </location>
</feature>
<proteinExistence type="predicted"/>
<feature type="transmembrane region" description="Helical" evidence="3">
    <location>
        <begin position="568"/>
        <end position="590"/>
    </location>
</feature>
<accession>A0A136ISA3</accession>
<evidence type="ECO:0000256" key="1">
    <source>
        <dbReference type="SAM" id="Coils"/>
    </source>
</evidence>
<sequence>MDAAGVPVTPRQGAGAAAAAPDATHAADHSDRPLSTPLPLPFSNRPSIARSRDSSIRLRRLTSTSQSSDAGPPTATDQDALALQPLSPGRHGYGSQHQQLTCPPHAQQHREPLSPSGSHLSPDLRHVTFLSQVPGDRNSAPARPDHVAGPVAPVVNLRAAQPIGKHPDKHDRKERMAMFGRRRIRPEVNKDDATDQSDDDQDNDQNKRQRQRSSLPLYGAGGDYGADIVDMLDVIDPEVSTMSSITNVQNSLFVPSLGRFVNRRPTFNLTPYPRGPDSPVGGDDDSESSPIEDLSKKFEREDRNNIVKHKKTPSADKELPPLPRAIERIPSVLTDTHFAVRPSDTSLAHWSDQDLADLNDHVRHMLHSRRSKVGRRLRAFGQYVSRPMGFFVTLYASIIILLGTAWVVFLIGWIYVGDEQSVVIGTINIVLVTLFSLVGIGLIPWRAVDTYHMLYIVRLEHLARKRLDEAGSSTTDGTHPTDVEAGHNPENNKGDLTSALTAQQRASLEHHQSCFAKSHTFYKPHDSETHHAFPVRLLIAIVILLDGNSAFQLALALCTWSIRYRYRPMALTVSLLCCAMACNICAGILISVGDKRTRKKDAVERMWRQELTREAIRRKEKKTAKQAEERKRALLERVKEEEESGGGRTSSQWLRKSLDVVRGREISLIS</sequence>
<dbReference type="PANTHER" id="PTHR35872">
    <property type="entry name" value="INTEGRAL MEMBRANE PROTEIN (AFU_ORTHOLOGUE AFUA_5G07110)"/>
    <property type="match status" value="1"/>
</dbReference>
<organism evidence="4 5">
    <name type="scientific">Microdochium bolleyi</name>
    <dbReference type="NCBI Taxonomy" id="196109"/>
    <lineage>
        <taxon>Eukaryota</taxon>
        <taxon>Fungi</taxon>
        <taxon>Dikarya</taxon>
        <taxon>Ascomycota</taxon>
        <taxon>Pezizomycotina</taxon>
        <taxon>Sordariomycetes</taxon>
        <taxon>Xylariomycetidae</taxon>
        <taxon>Xylariales</taxon>
        <taxon>Microdochiaceae</taxon>
        <taxon>Microdochium</taxon>
    </lineage>
</organism>
<keyword evidence="3" id="KW-1133">Transmembrane helix</keyword>
<evidence type="ECO:0000256" key="2">
    <source>
        <dbReference type="SAM" id="MobiDB-lite"/>
    </source>
</evidence>
<feature type="compositionally biased region" description="Basic and acidic residues" evidence="2">
    <location>
        <begin position="293"/>
        <end position="304"/>
    </location>
</feature>
<dbReference type="PANTHER" id="PTHR35872:SF1">
    <property type="entry name" value="ALPHA-L-RHAMNOSIDASE C"/>
    <property type="match status" value="1"/>
</dbReference>
<feature type="region of interest" description="Disordered" evidence="2">
    <location>
        <begin position="266"/>
        <end position="304"/>
    </location>
</feature>
<name>A0A136ISA3_9PEZI</name>
<evidence type="ECO:0000313" key="4">
    <source>
        <dbReference type="EMBL" id="KXJ87676.1"/>
    </source>
</evidence>
<protein>
    <recommendedName>
        <fullName evidence="6">Integral membrane protein</fullName>
    </recommendedName>
</protein>
<dbReference type="InParanoid" id="A0A136ISA3"/>
<feature type="coiled-coil region" evidence="1">
    <location>
        <begin position="617"/>
        <end position="644"/>
    </location>
</feature>
<evidence type="ECO:0000313" key="5">
    <source>
        <dbReference type="Proteomes" id="UP000070501"/>
    </source>
</evidence>
<dbReference type="Proteomes" id="UP000070501">
    <property type="component" value="Unassembled WGS sequence"/>
</dbReference>
<keyword evidence="1" id="KW-0175">Coiled coil</keyword>
<feature type="transmembrane region" description="Helical" evidence="3">
    <location>
        <begin position="388"/>
        <end position="416"/>
    </location>
</feature>
<evidence type="ECO:0008006" key="6">
    <source>
        <dbReference type="Google" id="ProtNLM"/>
    </source>
</evidence>
<feature type="compositionally biased region" description="Low complexity" evidence="2">
    <location>
        <begin position="13"/>
        <end position="24"/>
    </location>
</feature>
<keyword evidence="3" id="KW-0812">Transmembrane</keyword>
<dbReference type="OrthoDB" id="3365211at2759"/>
<feature type="region of interest" description="Disordered" evidence="2">
    <location>
        <begin position="470"/>
        <end position="491"/>
    </location>
</feature>